<dbReference type="PANTHER" id="PTHR38011:SF11">
    <property type="entry name" value="2,5-DIAMINO-6-RIBOSYLAMINO-4(3H)-PYRIMIDINONE 5'-PHOSPHATE REDUCTASE"/>
    <property type="match status" value="1"/>
</dbReference>
<dbReference type="Pfam" id="PF01872">
    <property type="entry name" value="RibD_C"/>
    <property type="match status" value="1"/>
</dbReference>
<dbReference type="AlphaFoldDB" id="A0A5J4QI46"/>
<dbReference type="InterPro" id="IPR024072">
    <property type="entry name" value="DHFR-like_dom_sf"/>
</dbReference>
<comment type="caution">
    <text evidence="2">The sequence shown here is derived from an EMBL/GenBank/DDBJ whole genome shotgun (WGS) entry which is preliminary data.</text>
</comment>
<dbReference type="EMBL" id="SNRY01003647">
    <property type="protein sequence ID" value="KAA6320243.1"/>
    <property type="molecule type" value="Genomic_DNA"/>
</dbReference>
<dbReference type="GO" id="GO:0009231">
    <property type="term" value="P:riboflavin biosynthetic process"/>
    <property type="evidence" value="ECO:0007669"/>
    <property type="project" value="InterPro"/>
</dbReference>
<dbReference type="PANTHER" id="PTHR38011">
    <property type="entry name" value="DIHYDROFOLATE REDUCTASE FAMILY PROTEIN (AFU_ORTHOLOGUE AFUA_8G06820)"/>
    <property type="match status" value="1"/>
</dbReference>
<accession>A0A5J4QI46</accession>
<dbReference type="InterPro" id="IPR002734">
    <property type="entry name" value="RibDG_C"/>
</dbReference>
<gene>
    <name evidence="2" type="ORF">EZS27_029961</name>
</gene>
<dbReference type="InterPro" id="IPR050765">
    <property type="entry name" value="Riboflavin_Biosynth_HTPR"/>
</dbReference>
<evidence type="ECO:0000259" key="1">
    <source>
        <dbReference type="Pfam" id="PF01872"/>
    </source>
</evidence>
<organism evidence="2">
    <name type="scientific">termite gut metagenome</name>
    <dbReference type="NCBI Taxonomy" id="433724"/>
    <lineage>
        <taxon>unclassified sequences</taxon>
        <taxon>metagenomes</taxon>
        <taxon>organismal metagenomes</taxon>
    </lineage>
</organism>
<evidence type="ECO:0000313" key="2">
    <source>
        <dbReference type="EMBL" id="KAA6320243.1"/>
    </source>
</evidence>
<sequence>MKKIKVFIAVSLNGYIAHPDGGMDWLTGLNVLALKEFKDKVFYDSIDTILMGNGTYQEITSFDVDWPYKDKTTYVLSRRKDNLPPKANVSYLTENVLEYIRQIKRQDGKDIWLLGGGQTIRLLLNHDLVDELHLCYLPVMFDDGIPLFPSKMKTSRWELRGSKTFESGILKVDYVLSA</sequence>
<proteinExistence type="predicted"/>
<dbReference type="SUPFAM" id="SSF53597">
    <property type="entry name" value="Dihydrofolate reductase-like"/>
    <property type="match status" value="1"/>
</dbReference>
<feature type="domain" description="Bacterial bifunctional deaminase-reductase C-terminal" evidence="1">
    <location>
        <begin position="3"/>
        <end position="170"/>
    </location>
</feature>
<name>A0A5J4QI46_9ZZZZ</name>
<protein>
    <recommendedName>
        <fullName evidence="1">Bacterial bifunctional deaminase-reductase C-terminal domain-containing protein</fullName>
    </recommendedName>
</protein>
<reference evidence="2" key="1">
    <citation type="submission" date="2019-03" db="EMBL/GenBank/DDBJ databases">
        <title>Single cell metagenomics reveals metabolic interactions within the superorganism composed of flagellate Streblomastix strix and complex community of Bacteroidetes bacteria on its surface.</title>
        <authorList>
            <person name="Treitli S.C."/>
            <person name="Kolisko M."/>
            <person name="Husnik F."/>
            <person name="Keeling P."/>
            <person name="Hampl V."/>
        </authorList>
    </citation>
    <scope>NUCLEOTIDE SEQUENCE</scope>
    <source>
        <strain evidence="2">STM</strain>
    </source>
</reference>
<dbReference type="GO" id="GO:0008703">
    <property type="term" value="F:5-amino-6-(5-phosphoribosylamino)uracil reductase activity"/>
    <property type="evidence" value="ECO:0007669"/>
    <property type="project" value="InterPro"/>
</dbReference>
<dbReference type="Gene3D" id="3.40.430.10">
    <property type="entry name" value="Dihydrofolate Reductase, subunit A"/>
    <property type="match status" value="1"/>
</dbReference>